<accession>A0A1V2H1P6</accession>
<evidence type="ECO:0000256" key="1">
    <source>
        <dbReference type="ARBA" id="ARBA00006484"/>
    </source>
</evidence>
<dbReference type="Gene3D" id="3.40.50.720">
    <property type="entry name" value="NAD(P)-binding Rossmann-like Domain"/>
    <property type="match status" value="1"/>
</dbReference>
<gene>
    <name evidence="6" type="ORF">BKE38_17010</name>
</gene>
<dbReference type="InterPro" id="IPR036291">
    <property type="entry name" value="NAD(P)-bd_dom_sf"/>
</dbReference>
<dbReference type="OrthoDB" id="9785826at2"/>
<evidence type="ECO:0000256" key="2">
    <source>
        <dbReference type="ARBA" id="ARBA00022857"/>
    </source>
</evidence>
<dbReference type="InterPro" id="IPR057326">
    <property type="entry name" value="KR_dom"/>
</dbReference>
<dbReference type="SUPFAM" id="SSF51735">
    <property type="entry name" value="NAD(P)-binding Rossmann-fold domains"/>
    <property type="match status" value="1"/>
</dbReference>
<sequence length="238" mass="24546">MPMPADQRLALVTGANRGLGLAVARGLARQGAHVLLGCRSLARGHDAAARHAEAGWLQPVLLDVTDDWSIAALAALIGREYGRLDILVNNAGVQSERDPELTLRENFEESFGVNLLGVALVTEAMAPLLARSPAARVVNVSDRAASLVRRSTTASAGGAMYLASKAALNALTLSQAQALAPQGIKVTAVCPGPIATAANAWAAPRSAAQGAMVVLRHALLGPEDASGIFAGEEGLLPW</sequence>
<dbReference type="PANTHER" id="PTHR43490:SF99">
    <property type="entry name" value="SHORT-CHAIN DEHYDROGENASE_REDUCTASE"/>
    <property type="match status" value="1"/>
</dbReference>
<protein>
    <recommendedName>
        <fullName evidence="5">Ketoreductase domain-containing protein</fullName>
    </recommendedName>
</protein>
<evidence type="ECO:0000256" key="3">
    <source>
        <dbReference type="ARBA" id="ARBA00023002"/>
    </source>
</evidence>
<keyword evidence="7" id="KW-1185">Reference proteome</keyword>
<dbReference type="PRINTS" id="PR00081">
    <property type="entry name" value="GDHRDH"/>
</dbReference>
<dbReference type="PANTHER" id="PTHR43490">
    <property type="entry name" value="(+)-NEOMENTHOL DEHYDROGENASE"/>
    <property type="match status" value="1"/>
</dbReference>
<dbReference type="AlphaFoldDB" id="A0A1V2H1P6"/>
<name>A0A1V2H1P6_9PROT</name>
<evidence type="ECO:0000313" key="7">
    <source>
        <dbReference type="Proteomes" id="UP000188879"/>
    </source>
</evidence>
<dbReference type="PRINTS" id="PR00080">
    <property type="entry name" value="SDRFAMILY"/>
</dbReference>
<feature type="domain" description="Ketoreductase" evidence="5">
    <location>
        <begin position="8"/>
        <end position="207"/>
    </location>
</feature>
<dbReference type="SMART" id="SM00822">
    <property type="entry name" value="PKS_KR"/>
    <property type="match status" value="1"/>
</dbReference>
<dbReference type="GO" id="GO:0016020">
    <property type="term" value="C:membrane"/>
    <property type="evidence" value="ECO:0007669"/>
    <property type="project" value="TreeGrafter"/>
</dbReference>
<keyword evidence="3" id="KW-0560">Oxidoreductase</keyword>
<keyword evidence="2" id="KW-0521">NADP</keyword>
<dbReference type="Pfam" id="PF00106">
    <property type="entry name" value="adh_short"/>
    <property type="match status" value="1"/>
</dbReference>
<evidence type="ECO:0000313" key="6">
    <source>
        <dbReference type="EMBL" id="ONG50998.1"/>
    </source>
</evidence>
<evidence type="ECO:0000259" key="5">
    <source>
        <dbReference type="SMART" id="SM00822"/>
    </source>
</evidence>
<dbReference type="InterPro" id="IPR002347">
    <property type="entry name" value="SDR_fam"/>
</dbReference>
<dbReference type="GO" id="GO:0016491">
    <property type="term" value="F:oxidoreductase activity"/>
    <property type="evidence" value="ECO:0007669"/>
    <property type="project" value="UniProtKB-KW"/>
</dbReference>
<organism evidence="6 7">
    <name type="scientific">Teichococcus deserti</name>
    <dbReference type="NCBI Taxonomy" id="1817963"/>
    <lineage>
        <taxon>Bacteria</taxon>
        <taxon>Pseudomonadati</taxon>
        <taxon>Pseudomonadota</taxon>
        <taxon>Alphaproteobacteria</taxon>
        <taxon>Acetobacterales</taxon>
        <taxon>Roseomonadaceae</taxon>
        <taxon>Roseomonas</taxon>
    </lineage>
</organism>
<reference evidence="6 7" key="1">
    <citation type="submission" date="2016-10" db="EMBL/GenBank/DDBJ databases">
        <title>Draft Genome sequence of Roseomonas sp. strain M3.</title>
        <authorList>
            <person name="Subhash Y."/>
            <person name="Lee S."/>
        </authorList>
    </citation>
    <scope>NUCLEOTIDE SEQUENCE [LARGE SCALE GENOMIC DNA]</scope>
    <source>
        <strain evidence="6 7">M3</strain>
    </source>
</reference>
<evidence type="ECO:0000256" key="4">
    <source>
        <dbReference type="RuleBase" id="RU000363"/>
    </source>
</evidence>
<dbReference type="Proteomes" id="UP000188879">
    <property type="component" value="Unassembled WGS sequence"/>
</dbReference>
<proteinExistence type="inferred from homology"/>
<dbReference type="EMBL" id="MLCO01000175">
    <property type="protein sequence ID" value="ONG50998.1"/>
    <property type="molecule type" value="Genomic_DNA"/>
</dbReference>
<comment type="similarity">
    <text evidence="1 4">Belongs to the short-chain dehydrogenases/reductases (SDR) family.</text>
</comment>
<comment type="caution">
    <text evidence="6">The sequence shown here is derived from an EMBL/GenBank/DDBJ whole genome shotgun (WGS) entry which is preliminary data.</text>
</comment>